<dbReference type="PANTHER" id="PTHR36503">
    <property type="entry name" value="BLR2520 PROTEIN"/>
    <property type="match status" value="1"/>
</dbReference>
<comment type="caution">
    <text evidence="2">The sequence shown here is derived from an EMBL/GenBank/DDBJ whole genome shotgun (WGS) entry which is preliminary data.</text>
</comment>
<protein>
    <submittedName>
        <fullName evidence="2">VOC family protein</fullName>
    </submittedName>
</protein>
<feature type="domain" description="VOC" evidence="1">
    <location>
        <begin position="4"/>
        <end position="125"/>
    </location>
</feature>
<keyword evidence="3" id="KW-1185">Reference proteome</keyword>
<evidence type="ECO:0000313" key="2">
    <source>
        <dbReference type="EMBL" id="TJZ99437.1"/>
    </source>
</evidence>
<dbReference type="Proteomes" id="UP000305778">
    <property type="component" value="Unassembled WGS sequence"/>
</dbReference>
<dbReference type="Pfam" id="PF00903">
    <property type="entry name" value="Glyoxalase"/>
    <property type="match status" value="1"/>
</dbReference>
<sequence>MEQRISLITLGVADLGRARSFYESLGWEGQTVQETVFFQAGGLGLVLWARDKLALDCGVEDRQSAGFGGIALAHNVRSPAEVDELIATAEQAGATVTRPAATTFYGGYAGVFVDPDGHAWEVAHNPGFPLAADGSITVPDFNSL</sequence>
<organism evidence="2 3">
    <name type="scientific">Actinacidiphila oryziradicis</name>
    <dbReference type="NCBI Taxonomy" id="2571141"/>
    <lineage>
        <taxon>Bacteria</taxon>
        <taxon>Bacillati</taxon>
        <taxon>Actinomycetota</taxon>
        <taxon>Actinomycetes</taxon>
        <taxon>Kitasatosporales</taxon>
        <taxon>Streptomycetaceae</taxon>
        <taxon>Actinacidiphila</taxon>
    </lineage>
</organism>
<dbReference type="Gene3D" id="3.10.180.10">
    <property type="entry name" value="2,3-Dihydroxybiphenyl 1,2-Dioxygenase, domain 1"/>
    <property type="match status" value="1"/>
</dbReference>
<dbReference type="PROSITE" id="PS51819">
    <property type="entry name" value="VOC"/>
    <property type="match status" value="1"/>
</dbReference>
<dbReference type="EMBL" id="SUMC01000106">
    <property type="protein sequence ID" value="TJZ99437.1"/>
    <property type="molecule type" value="Genomic_DNA"/>
</dbReference>
<dbReference type="AlphaFoldDB" id="A0A4U0RV96"/>
<dbReference type="RefSeq" id="WP_136729959.1">
    <property type="nucleotide sequence ID" value="NZ_SUMC01000106.1"/>
</dbReference>
<dbReference type="InterPro" id="IPR004360">
    <property type="entry name" value="Glyas_Fos-R_dOase_dom"/>
</dbReference>
<proteinExistence type="predicted"/>
<dbReference type="PANTHER" id="PTHR36503:SF1">
    <property type="entry name" value="BLR2520 PROTEIN"/>
    <property type="match status" value="1"/>
</dbReference>
<dbReference type="InterPro" id="IPR037523">
    <property type="entry name" value="VOC_core"/>
</dbReference>
<evidence type="ECO:0000259" key="1">
    <source>
        <dbReference type="PROSITE" id="PS51819"/>
    </source>
</evidence>
<reference evidence="2 3" key="1">
    <citation type="submission" date="2019-04" db="EMBL/GenBank/DDBJ databases">
        <title>Streptomyces oryziradicis sp. nov., a novel actinomycete isolated from rhizosphere soil of rice (Oryza sativa L.).</title>
        <authorList>
            <person name="Li C."/>
        </authorList>
    </citation>
    <scope>NUCLEOTIDE SEQUENCE [LARGE SCALE GENOMIC DNA]</scope>
    <source>
        <strain evidence="2 3">NEAU-C40</strain>
    </source>
</reference>
<gene>
    <name evidence="2" type="ORF">FCI23_45780</name>
</gene>
<dbReference type="InterPro" id="IPR029068">
    <property type="entry name" value="Glyas_Bleomycin-R_OHBP_Dase"/>
</dbReference>
<dbReference type="OrthoDB" id="9798430at2"/>
<accession>A0A4U0RV96</accession>
<dbReference type="SUPFAM" id="SSF54593">
    <property type="entry name" value="Glyoxalase/Bleomycin resistance protein/Dihydroxybiphenyl dioxygenase"/>
    <property type="match status" value="1"/>
</dbReference>
<evidence type="ECO:0000313" key="3">
    <source>
        <dbReference type="Proteomes" id="UP000305778"/>
    </source>
</evidence>
<name>A0A4U0RV96_9ACTN</name>